<dbReference type="InterPro" id="IPR007788">
    <property type="entry name" value="QCT"/>
</dbReference>
<sequence>MRGVSIGVAIFVAGCQSTAGRAPYQAPLLDYDVVGSYRHDVSSFTEGFFLANGVIYESTGLLGRSAVKKVDPVSGTPIASVAIPTDAFGEGMALLHHRLYQVSYKDSPVFVYDAESLAKIETLSLPGGGWGMTSDGTRLIMSDGSPRIRFFDERMRETGAMTVTDGEHPVEWLNELEWVHGDLFANVWPTNRIAWIDGQSGKVKGWVDISQLTSLVDASDADSVPNGIAYNKQHDTLLVTGKNWPNVYEIRLRKP</sequence>
<evidence type="ECO:0000313" key="2">
    <source>
        <dbReference type="Proteomes" id="UP000295645"/>
    </source>
</evidence>
<dbReference type="PROSITE" id="PS51257">
    <property type="entry name" value="PROKAR_LIPOPROTEIN"/>
    <property type="match status" value="1"/>
</dbReference>
<dbReference type="RefSeq" id="WP_132147133.1">
    <property type="nucleotide sequence ID" value="NZ_SMCS01000010.1"/>
</dbReference>
<dbReference type="SUPFAM" id="SSF50969">
    <property type="entry name" value="YVTN repeat-like/Quinoprotein amine dehydrogenase"/>
    <property type="match status" value="1"/>
</dbReference>
<dbReference type="EMBL" id="SMCS01000010">
    <property type="protein sequence ID" value="TCV91644.1"/>
    <property type="molecule type" value="Genomic_DNA"/>
</dbReference>
<dbReference type="AlphaFoldDB" id="A0A4R3YKS0"/>
<evidence type="ECO:0000313" key="1">
    <source>
        <dbReference type="EMBL" id="TCV91644.1"/>
    </source>
</evidence>
<proteinExistence type="predicted"/>
<reference evidence="1 2" key="1">
    <citation type="submission" date="2019-03" db="EMBL/GenBank/DDBJ databases">
        <title>Above-ground endophytic microbial communities from plants in different locations in the United States.</title>
        <authorList>
            <person name="Frank C."/>
        </authorList>
    </citation>
    <scope>NUCLEOTIDE SEQUENCE [LARGE SCALE GENOMIC DNA]</scope>
    <source>
        <strain evidence="1 2">LP_13_YM</strain>
    </source>
</reference>
<dbReference type="Gene3D" id="2.130.10.10">
    <property type="entry name" value="YVTN repeat-like/Quinoprotein amine dehydrogenase"/>
    <property type="match status" value="1"/>
</dbReference>
<dbReference type="PANTHER" id="PTHR31270">
    <property type="entry name" value="GLUTAMINYL-PEPTIDE CYCLOTRANSFERASE"/>
    <property type="match status" value="1"/>
</dbReference>
<keyword evidence="2" id="KW-1185">Reference proteome</keyword>
<name>A0A4R3YKS0_9GAMM</name>
<dbReference type="PANTHER" id="PTHR31270:SF1">
    <property type="entry name" value="GLUTAMINYL-PEPTIDE CYCLOTRANSFERASE"/>
    <property type="match status" value="1"/>
</dbReference>
<dbReference type="OrthoDB" id="9783700at2"/>
<keyword evidence="1" id="KW-0808">Transferase</keyword>
<gene>
    <name evidence="1" type="ORF">EC912_11074</name>
</gene>
<organism evidence="1 2">
    <name type="scientific">Luteibacter rhizovicinus</name>
    <dbReference type="NCBI Taxonomy" id="242606"/>
    <lineage>
        <taxon>Bacteria</taxon>
        <taxon>Pseudomonadati</taxon>
        <taxon>Pseudomonadota</taxon>
        <taxon>Gammaproteobacteria</taxon>
        <taxon>Lysobacterales</taxon>
        <taxon>Rhodanobacteraceae</taxon>
        <taxon>Luteibacter</taxon>
    </lineage>
</organism>
<protein>
    <submittedName>
        <fullName evidence="1">Glutamine cyclotransferase</fullName>
    </submittedName>
</protein>
<dbReference type="Proteomes" id="UP000295645">
    <property type="component" value="Unassembled WGS sequence"/>
</dbReference>
<dbReference type="Pfam" id="PF05096">
    <property type="entry name" value="Glu_cyclase_2"/>
    <property type="match status" value="1"/>
</dbReference>
<accession>A0A4R3YKS0</accession>
<dbReference type="InterPro" id="IPR011044">
    <property type="entry name" value="Quino_amine_DH_bsu"/>
</dbReference>
<dbReference type="InterPro" id="IPR015943">
    <property type="entry name" value="WD40/YVTN_repeat-like_dom_sf"/>
</dbReference>
<dbReference type="GO" id="GO:0016603">
    <property type="term" value="F:glutaminyl-peptide cyclotransferase activity"/>
    <property type="evidence" value="ECO:0007669"/>
    <property type="project" value="InterPro"/>
</dbReference>
<comment type="caution">
    <text evidence="1">The sequence shown here is derived from an EMBL/GenBank/DDBJ whole genome shotgun (WGS) entry which is preliminary data.</text>
</comment>